<feature type="signal peptide" evidence="1">
    <location>
        <begin position="1"/>
        <end position="19"/>
    </location>
</feature>
<evidence type="ECO:0000313" key="3">
    <source>
        <dbReference type="Proteomes" id="UP000321204"/>
    </source>
</evidence>
<evidence type="ECO:0000256" key="1">
    <source>
        <dbReference type="SAM" id="SignalP"/>
    </source>
</evidence>
<reference evidence="2 3" key="1">
    <citation type="journal article" date="2015" name="Int. J. Syst. Evol. Microbiol.">
        <title>Flavisolibacter ginsenosidimutans sp. nov., with ginsenoside-converting activity isolated from soil used for cultivating ginseng.</title>
        <authorList>
            <person name="Zhao Y."/>
            <person name="Liu Q."/>
            <person name="Kang M.S."/>
            <person name="Jin F."/>
            <person name="Yu H."/>
            <person name="Im W.T."/>
        </authorList>
    </citation>
    <scope>NUCLEOTIDE SEQUENCE [LARGE SCALE GENOMIC DNA]</scope>
    <source>
        <strain evidence="2 3">Gsoil 636</strain>
    </source>
</reference>
<dbReference type="KEGG" id="fgg:FSB75_03640"/>
<dbReference type="EMBL" id="CP042433">
    <property type="protein sequence ID" value="QEC55032.1"/>
    <property type="molecule type" value="Genomic_DNA"/>
</dbReference>
<dbReference type="Proteomes" id="UP000321204">
    <property type="component" value="Chromosome"/>
</dbReference>
<keyword evidence="3" id="KW-1185">Reference proteome</keyword>
<gene>
    <name evidence="2" type="ORF">FSB75_03640</name>
</gene>
<feature type="chain" id="PRO_5022806970" description="Outer membrane beta-barrel protein" evidence="1">
    <location>
        <begin position="20"/>
        <end position="265"/>
    </location>
</feature>
<organism evidence="2 3">
    <name type="scientific">Flavisolibacter ginsenosidimutans</name>
    <dbReference type="NCBI Taxonomy" id="661481"/>
    <lineage>
        <taxon>Bacteria</taxon>
        <taxon>Pseudomonadati</taxon>
        <taxon>Bacteroidota</taxon>
        <taxon>Chitinophagia</taxon>
        <taxon>Chitinophagales</taxon>
        <taxon>Chitinophagaceae</taxon>
        <taxon>Flavisolibacter</taxon>
    </lineage>
</organism>
<proteinExistence type="predicted"/>
<sequence length="265" mass="29559">MKNFILFTLAAFLGFHSFAQDSTAAKKVIKKDKKQEQKRRNAALAKQEEEGVLIFSKQTAGGIQLRTNGYGAFVEIGRARSPRFTNLYVFEITEIKHNKEEKSAGDGFFSNSFVYGKINNFYQAKLGFGQQYVLGQKGNKNGVAVLGIAQGGLSVGLLKPYYVKSRSTGLDIKYDSPDSVAFLTPSEIAGGSGFTKGWSELKIRPGVYLKTALRFDFGRFNESINALEIGVSLDYYFSKIPQMVYSEPKQLFFQGHIAYVFGHRK</sequence>
<dbReference type="OrthoDB" id="1523667at2"/>
<evidence type="ECO:0000313" key="2">
    <source>
        <dbReference type="EMBL" id="QEC55032.1"/>
    </source>
</evidence>
<keyword evidence="1" id="KW-0732">Signal</keyword>
<accession>A0A5B8UF19</accession>
<protein>
    <recommendedName>
        <fullName evidence="4">Outer membrane beta-barrel protein</fullName>
    </recommendedName>
</protein>
<dbReference type="AlphaFoldDB" id="A0A5B8UF19"/>
<name>A0A5B8UF19_9BACT</name>
<dbReference type="RefSeq" id="WP_146782913.1">
    <property type="nucleotide sequence ID" value="NZ_BAABIO010000006.1"/>
</dbReference>
<evidence type="ECO:0008006" key="4">
    <source>
        <dbReference type="Google" id="ProtNLM"/>
    </source>
</evidence>